<evidence type="ECO:0000313" key="2">
    <source>
        <dbReference type="EMBL" id="CAH1773343.1"/>
    </source>
</evidence>
<keyword evidence="3" id="KW-1185">Reference proteome</keyword>
<sequence length="494" mass="54912">MKKKSLKMSRRKSANHLRMSQHMRVFEMAICLSLVCSATALAEPEISPRLISEFKVTYPSFIAAYDNLNKDQNDGNFTLIISSFDPIPWNSDHIYYVTDIDKVISENITNINVQTLTDKVTWPNEIEPVPIPGFGKDSIAVPGGFLVPGKQDGAVNIFDLNPGTILRNSVGPFDISTPKGGADKDWFFHRVLWKDMNKDGLPDAVTCRGRKPIFGSTEGNLLWLENPRDSPYNFSRPWTEHIVASGPDNMFTLAEMTADGVMYDVIITSSYFSENLTIYWSPSGEWEKSKVKQNVIATKLGQMFDVQVMDLNRDGRLDLLVSLNAYENGKVLAFEVPIDFRSGKYVMHTLATGFSSKSWGPGKGSPGSSKAFFPNTKNESGKPLILVSGDDDGSAHILYPKSLDLNNWEYETKTFLEDGDGTIGGIAIADIDKDGYKELFVPSYSKDRVFVYSFKPKMSQIRQTSVTTAPKGTSSTPSSPSWKPIKDPDELILG</sequence>
<dbReference type="EMBL" id="CAIIXF020000001">
    <property type="protein sequence ID" value="CAH1773343.1"/>
    <property type="molecule type" value="Genomic_DNA"/>
</dbReference>
<dbReference type="InterPro" id="IPR028994">
    <property type="entry name" value="Integrin_alpha_N"/>
</dbReference>
<name>A0A8J1UDC9_OWEFU</name>
<feature type="compositionally biased region" description="Basic and acidic residues" evidence="1">
    <location>
        <begin position="484"/>
        <end position="494"/>
    </location>
</feature>
<feature type="region of interest" description="Disordered" evidence="1">
    <location>
        <begin position="462"/>
        <end position="494"/>
    </location>
</feature>
<proteinExistence type="predicted"/>
<dbReference type="Gene3D" id="2.130.10.130">
    <property type="entry name" value="Integrin alpha, N-terminal"/>
    <property type="match status" value="1"/>
</dbReference>
<organism evidence="2 3">
    <name type="scientific">Owenia fusiformis</name>
    <name type="common">Polychaete worm</name>
    <dbReference type="NCBI Taxonomy" id="6347"/>
    <lineage>
        <taxon>Eukaryota</taxon>
        <taxon>Metazoa</taxon>
        <taxon>Spiralia</taxon>
        <taxon>Lophotrochozoa</taxon>
        <taxon>Annelida</taxon>
        <taxon>Polychaeta</taxon>
        <taxon>Sedentaria</taxon>
        <taxon>Canalipalpata</taxon>
        <taxon>Sabellida</taxon>
        <taxon>Oweniida</taxon>
        <taxon>Oweniidae</taxon>
        <taxon>Owenia</taxon>
    </lineage>
</organism>
<dbReference type="Proteomes" id="UP000749559">
    <property type="component" value="Unassembled WGS sequence"/>
</dbReference>
<evidence type="ECO:0000256" key="1">
    <source>
        <dbReference type="SAM" id="MobiDB-lite"/>
    </source>
</evidence>
<gene>
    <name evidence="2" type="ORF">OFUS_LOCUS956</name>
</gene>
<comment type="caution">
    <text evidence="2">The sequence shown here is derived from an EMBL/GenBank/DDBJ whole genome shotgun (WGS) entry which is preliminary data.</text>
</comment>
<dbReference type="PANTHER" id="PTHR35836">
    <property type="entry name" value="VCBS REPEAT-CONTAINING PROTEIN"/>
    <property type="match status" value="1"/>
</dbReference>
<feature type="compositionally biased region" description="Polar residues" evidence="1">
    <location>
        <begin position="462"/>
        <end position="472"/>
    </location>
</feature>
<dbReference type="PANTHER" id="PTHR35836:SF1">
    <property type="entry name" value="VCBS REPEAT-CONTAINING PROTEIN"/>
    <property type="match status" value="1"/>
</dbReference>
<accession>A0A8J1UDC9</accession>
<dbReference type="AlphaFoldDB" id="A0A8J1UDC9"/>
<dbReference type="OrthoDB" id="10022113at2759"/>
<protein>
    <submittedName>
        <fullName evidence="2">Uncharacterized protein</fullName>
    </submittedName>
</protein>
<evidence type="ECO:0000313" key="3">
    <source>
        <dbReference type="Proteomes" id="UP000749559"/>
    </source>
</evidence>
<dbReference type="SUPFAM" id="SSF69318">
    <property type="entry name" value="Integrin alpha N-terminal domain"/>
    <property type="match status" value="1"/>
</dbReference>
<reference evidence="2" key="1">
    <citation type="submission" date="2022-03" db="EMBL/GenBank/DDBJ databases">
        <authorList>
            <person name="Martin C."/>
        </authorList>
    </citation>
    <scope>NUCLEOTIDE SEQUENCE</scope>
</reference>